<feature type="binding site" evidence="9">
    <location>
        <position position="203"/>
    </location>
    <ligand>
        <name>substrate</name>
    </ligand>
</feature>
<dbReference type="CDD" id="cd05239">
    <property type="entry name" value="GDP_FS_SDR_e"/>
    <property type="match status" value="1"/>
</dbReference>
<dbReference type="UniPathway" id="UPA00128">
    <property type="reaction ID" value="UER00191"/>
</dbReference>
<reference evidence="11 12" key="1">
    <citation type="journal article" date="2016" name="Appl. Environ. Microbiol.">
        <title>Lack of Overt Genome Reduction in the Bryostatin-Producing Bryozoan Symbiont "Candidatus Endobugula sertula".</title>
        <authorList>
            <person name="Miller I.J."/>
            <person name="Vanee N."/>
            <person name="Fong S.S."/>
            <person name="Lim-Fong G.E."/>
            <person name="Kwan J.C."/>
        </authorList>
    </citation>
    <scope>NUCLEOTIDE SEQUENCE [LARGE SCALE GENOMIC DNA]</scope>
    <source>
        <strain evidence="11">AB1-4</strain>
    </source>
</reference>
<comment type="caution">
    <text evidence="11">The sequence shown here is derived from an EMBL/GenBank/DDBJ whole genome shotgun (WGS) entry which is preliminary data.</text>
</comment>
<dbReference type="InterPro" id="IPR028614">
    <property type="entry name" value="GDP_fucose/colitose_synth"/>
</dbReference>
<feature type="binding site" evidence="9">
    <location>
        <begin position="11"/>
        <end position="17"/>
    </location>
    <ligand>
        <name>NADP(+)</name>
        <dbReference type="ChEBI" id="CHEBI:58349"/>
    </ligand>
</feature>
<dbReference type="AlphaFoldDB" id="A0A1D2QPM9"/>
<name>A0A1D2QPM9_9GAMM</name>
<evidence type="ECO:0000256" key="9">
    <source>
        <dbReference type="HAMAP-Rule" id="MF_00956"/>
    </source>
</evidence>
<dbReference type="GO" id="GO:0042351">
    <property type="term" value="P:'de novo' GDP-L-fucose biosynthetic process"/>
    <property type="evidence" value="ECO:0007669"/>
    <property type="project" value="UniProtKB-UniRule"/>
</dbReference>
<dbReference type="SUPFAM" id="SSF51735">
    <property type="entry name" value="NAD(P)-binding Rossmann-fold domains"/>
    <property type="match status" value="1"/>
</dbReference>
<dbReference type="GO" id="GO:0050577">
    <property type="term" value="F:GDP-L-fucose synthase activity"/>
    <property type="evidence" value="ECO:0007669"/>
    <property type="project" value="UniProtKB-UniRule"/>
</dbReference>
<evidence type="ECO:0000256" key="4">
    <source>
        <dbReference type="ARBA" id="ARBA00022857"/>
    </source>
</evidence>
<comment type="catalytic activity">
    <reaction evidence="8 9">
        <text>GDP-beta-L-fucose + NADP(+) = GDP-4-dehydro-alpha-D-rhamnose + NADPH + H(+)</text>
        <dbReference type="Rhea" id="RHEA:18885"/>
        <dbReference type="ChEBI" id="CHEBI:15378"/>
        <dbReference type="ChEBI" id="CHEBI:57273"/>
        <dbReference type="ChEBI" id="CHEBI:57783"/>
        <dbReference type="ChEBI" id="CHEBI:57964"/>
        <dbReference type="ChEBI" id="CHEBI:58349"/>
        <dbReference type="EC" id="1.1.1.271"/>
    </reaction>
</comment>
<evidence type="ECO:0000256" key="1">
    <source>
        <dbReference type="ARBA" id="ARBA00004883"/>
    </source>
</evidence>
<dbReference type="STRING" id="62101.AB835_08685"/>
<comment type="function">
    <text evidence="9">Catalyzes the two-step NADP-dependent conversion of GDP-4-dehydro-6-deoxy-D-mannose to GDP-fucose, involving an epimerase and a reductase reaction.</text>
</comment>
<feature type="binding site" evidence="9">
    <location>
        <position position="188"/>
    </location>
    <ligand>
        <name>substrate</name>
    </ligand>
</feature>
<dbReference type="EMBL" id="MDLC01000027">
    <property type="protein sequence ID" value="ODS23500.1"/>
    <property type="molecule type" value="Genomic_DNA"/>
</dbReference>
<comment type="similarity">
    <text evidence="2 9">Belongs to the NAD(P)-dependent epimerase/dehydratase family. Fucose synthase subfamily.</text>
</comment>
<dbReference type="InterPro" id="IPR036291">
    <property type="entry name" value="NAD(P)-bd_dom_sf"/>
</dbReference>
<dbReference type="GO" id="GO:0016853">
    <property type="term" value="F:isomerase activity"/>
    <property type="evidence" value="ECO:0007669"/>
    <property type="project" value="UniProtKB-KW"/>
</dbReference>
<dbReference type="HAMAP" id="MF_00956">
    <property type="entry name" value="GDP_fucose_synth"/>
    <property type="match status" value="1"/>
</dbReference>
<proteinExistence type="inferred from homology"/>
<feature type="site" description="Important for catalytic activity" evidence="9">
    <location>
        <position position="108"/>
    </location>
</feature>
<dbReference type="EC" id="1.1.1.271" evidence="3 9"/>
<feature type="domain" description="NAD-dependent epimerase/dehydratase" evidence="10">
    <location>
        <begin position="7"/>
        <end position="233"/>
    </location>
</feature>
<dbReference type="Pfam" id="PF01370">
    <property type="entry name" value="Epimerase"/>
    <property type="match status" value="1"/>
</dbReference>
<keyword evidence="4 9" id="KW-0521">NADP</keyword>
<keyword evidence="5 9" id="KW-0560">Oxidoreductase</keyword>
<feature type="binding site" evidence="9">
    <location>
        <position position="141"/>
    </location>
    <ligand>
        <name>NADP(+)</name>
        <dbReference type="ChEBI" id="CHEBI:58349"/>
    </ligand>
</feature>
<protein>
    <recommendedName>
        <fullName evidence="3 9">GDP-L-fucose synthase</fullName>
        <ecNumber evidence="3 9">1.1.1.271</ecNumber>
    </recommendedName>
    <alternativeName>
        <fullName evidence="9">GDP-4-keto-6-deoxy-D-mannose-3,5-epimerase-4-reductase</fullName>
    </alternativeName>
</protein>
<dbReference type="GO" id="GO:0070401">
    <property type="term" value="F:NADP+ binding"/>
    <property type="evidence" value="ECO:0007669"/>
    <property type="project" value="UniProtKB-UniRule"/>
</dbReference>
<keyword evidence="6 9" id="KW-0413">Isomerase</keyword>
<evidence type="ECO:0000313" key="11">
    <source>
        <dbReference type="EMBL" id="ODS23500.1"/>
    </source>
</evidence>
<feature type="binding site" evidence="9">
    <location>
        <begin position="164"/>
        <end position="167"/>
    </location>
    <ligand>
        <name>NADP(+)</name>
        <dbReference type="ChEBI" id="CHEBI:58349"/>
    </ligand>
</feature>
<feature type="binding site" evidence="9">
    <location>
        <position position="210"/>
    </location>
    <ligand>
        <name>substrate</name>
    </ligand>
</feature>
<evidence type="ECO:0000313" key="12">
    <source>
        <dbReference type="Proteomes" id="UP000242502"/>
    </source>
</evidence>
<evidence type="ECO:0000256" key="7">
    <source>
        <dbReference type="ARBA" id="ARBA00023268"/>
    </source>
</evidence>
<feature type="active site" description="Proton donor/acceptor" evidence="9">
    <location>
        <position position="137"/>
    </location>
</feature>
<dbReference type="Gene3D" id="3.90.25.10">
    <property type="entry name" value="UDP-galactose 4-epimerase, domain 1"/>
    <property type="match status" value="1"/>
</dbReference>
<comment type="pathway">
    <text evidence="1 9">Nucleotide-sugar biosynthesis; GDP-L-fucose biosynthesis via de novo pathway; GDP-L-fucose from GDP-alpha-D-mannose: step 2/2.</text>
</comment>
<sequence length="322" mass="35935">MNVNDRIYVAGHRGLVGSALIRWLQAAGYTNIIVKERSELDLLDADAVKRFFDEERPDNVILAAAKVGGIIANDTYPADFIYQNLLIQCNAIHSAYMSGIKKLLFLGSSCIYPQMAPQPIKEEYLLSGLLEPTNEAYAIAKIAGIKMCESYNRQFGTSYRSVMPTNLYGQGDNFNLQTSHVVPALIRKAHEAKVTNKKSIQVWGSGNVQRELLHVDDMADACMFIMGIDDEVYSQHTTAMGSHINVGFGEDISIRELASLVCEVVGFDGEINYDTDMPEGTPRKLLDSTKLRNMGWTPKYNLSEGLAVTYEWFVNNENKLRS</sequence>
<organism evidence="11 12">
    <name type="scientific">Candidatus Endobugula sertula</name>
    <name type="common">Bugula neritina bacterial symbiont</name>
    <dbReference type="NCBI Taxonomy" id="62101"/>
    <lineage>
        <taxon>Bacteria</taxon>
        <taxon>Pseudomonadati</taxon>
        <taxon>Pseudomonadota</taxon>
        <taxon>Gammaproteobacteria</taxon>
        <taxon>Cellvibrionales</taxon>
        <taxon>Cellvibrionaceae</taxon>
        <taxon>Candidatus Endobugula</taxon>
    </lineage>
</organism>
<dbReference type="Gene3D" id="3.40.50.720">
    <property type="entry name" value="NAD(P)-binding Rossmann-like Domain"/>
    <property type="match status" value="1"/>
</dbReference>
<evidence type="ECO:0000256" key="5">
    <source>
        <dbReference type="ARBA" id="ARBA00023002"/>
    </source>
</evidence>
<dbReference type="Proteomes" id="UP000242502">
    <property type="component" value="Unassembled WGS sequence"/>
</dbReference>
<feature type="binding site" evidence="9">
    <location>
        <position position="279"/>
    </location>
    <ligand>
        <name>substrate</name>
    </ligand>
</feature>
<accession>A0A1D2QPM9</accession>
<dbReference type="PANTHER" id="PTHR43238:SF1">
    <property type="entry name" value="GDP-L-FUCOSE SYNTHASE"/>
    <property type="match status" value="1"/>
</dbReference>
<evidence type="ECO:0000259" key="10">
    <source>
        <dbReference type="Pfam" id="PF01370"/>
    </source>
</evidence>
<dbReference type="FunFam" id="3.40.50.720:FF:000101">
    <property type="entry name" value="GDP-L-fucose synthase"/>
    <property type="match status" value="1"/>
</dbReference>
<evidence type="ECO:0000256" key="3">
    <source>
        <dbReference type="ARBA" id="ARBA00012371"/>
    </source>
</evidence>
<evidence type="ECO:0000256" key="2">
    <source>
        <dbReference type="ARBA" id="ARBA00005959"/>
    </source>
</evidence>
<gene>
    <name evidence="9" type="primary">fcl</name>
    <name evidence="11" type="ORF">AB835_08685</name>
</gene>
<keyword evidence="7 9" id="KW-0511">Multifunctional enzyme</keyword>
<evidence type="ECO:0000256" key="8">
    <source>
        <dbReference type="ARBA" id="ARBA00051935"/>
    </source>
</evidence>
<feature type="site" description="Important for catalytic activity" evidence="9">
    <location>
        <position position="110"/>
    </location>
</feature>
<feature type="binding site" evidence="9">
    <location>
        <begin position="106"/>
        <end position="109"/>
    </location>
    <ligand>
        <name>NADP(+)</name>
        <dbReference type="ChEBI" id="CHEBI:58349"/>
    </ligand>
</feature>
<evidence type="ECO:0000256" key="6">
    <source>
        <dbReference type="ARBA" id="ARBA00023235"/>
    </source>
</evidence>
<feature type="binding site" evidence="9">
    <location>
        <position position="180"/>
    </location>
    <ligand>
        <name>NADP(+)</name>
        <dbReference type="ChEBI" id="CHEBI:58349"/>
    </ligand>
</feature>
<dbReference type="PANTHER" id="PTHR43238">
    <property type="entry name" value="GDP-L-FUCOSE SYNTHASE"/>
    <property type="match status" value="1"/>
</dbReference>
<dbReference type="InterPro" id="IPR001509">
    <property type="entry name" value="Epimerase_deHydtase"/>
</dbReference>